<dbReference type="CDD" id="cd06261">
    <property type="entry name" value="TM_PBP2"/>
    <property type="match status" value="2"/>
</dbReference>
<dbReference type="Gene3D" id="1.10.3720.10">
    <property type="entry name" value="MetI-like"/>
    <property type="match status" value="2"/>
</dbReference>
<evidence type="ECO:0000259" key="9">
    <source>
        <dbReference type="PROSITE" id="PS50928"/>
    </source>
</evidence>
<name>A0A1I0DJ65_9FIRM</name>
<dbReference type="GO" id="GO:0055085">
    <property type="term" value="P:transmembrane transport"/>
    <property type="evidence" value="ECO:0007669"/>
    <property type="project" value="InterPro"/>
</dbReference>
<dbReference type="GeneID" id="93276171"/>
<feature type="transmembrane region" description="Helical" evidence="8">
    <location>
        <begin position="523"/>
        <end position="542"/>
    </location>
</feature>
<feature type="transmembrane region" description="Helical" evidence="8">
    <location>
        <begin position="191"/>
        <end position="212"/>
    </location>
</feature>
<gene>
    <name evidence="10" type="ORF">SAMN05216313_104228</name>
</gene>
<evidence type="ECO:0000256" key="3">
    <source>
        <dbReference type="ARBA" id="ARBA00022475"/>
    </source>
</evidence>
<keyword evidence="7 8" id="KW-0472">Membrane</keyword>
<feature type="transmembrane region" description="Helical" evidence="8">
    <location>
        <begin position="473"/>
        <end position="491"/>
    </location>
</feature>
<dbReference type="STRING" id="460384.SAMN05216313_104228"/>
<keyword evidence="6 8" id="KW-1133">Transmembrane helix</keyword>
<dbReference type="SUPFAM" id="SSF161098">
    <property type="entry name" value="MetI-like"/>
    <property type="match status" value="2"/>
</dbReference>
<dbReference type="Proteomes" id="UP000198508">
    <property type="component" value="Unassembled WGS sequence"/>
</dbReference>
<feature type="transmembrane region" description="Helical" evidence="8">
    <location>
        <begin position="389"/>
        <end position="408"/>
    </location>
</feature>
<reference evidence="11" key="1">
    <citation type="submission" date="2016-10" db="EMBL/GenBank/DDBJ databases">
        <authorList>
            <person name="Varghese N."/>
            <person name="Submissions S."/>
        </authorList>
    </citation>
    <scope>NUCLEOTIDE SEQUENCE [LARGE SCALE GENOMIC DNA]</scope>
    <source>
        <strain evidence="11">NLAE-zl-G277</strain>
    </source>
</reference>
<evidence type="ECO:0000256" key="6">
    <source>
        <dbReference type="ARBA" id="ARBA00022989"/>
    </source>
</evidence>
<evidence type="ECO:0000256" key="7">
    <source>
        <dbReference type="ARBA" id="ARBA00023136"/>
    </source>
</evidence>
<dbReference type="Pfam" id="PF00528">
    <property type="entry name" value="BPD_transp_1"/>
    <property type="match status" value="2"/>
</dbReference>
<evidence type="ECO:0000256" key="1">
    <source>
        <dbReference type="ARBA" id="ARBA00004429"/>
    </source>
</evidence>
<protein>
    <submittedName>
        <fullName evidence="10">Iron(III) transport system permease protein</fullName>
    </submittedName>
</protein>
<feature type="transmembrane region" description="Helical" evidence="8">
    <location>
        <begin position="249"/>
        <end position="272"/>
    </location>
</feature>
<keyword evidence="2 8" id="KW-0813">Transport</keyword>
<dbReference type="GO" id="GO:0005886">
    <property type="term" value="C:plasma membrane"/>
    <property type="evidence" value="ECO:0007669"/>
    <property type="project" value="UniProtKB-SubCell"/>
</dbReference>
<accession>A0A1I0DJ65</accession>
<dbReference type="PROSITE" id="PS50928">
    <property type="entry name" value="ABC_TM1"/>
    <property type="match status" value="2"/>
</dbReference>
<comment type="similarity">
    <text evidence="8">Belongs to the binding-protein-dependent transport system permease family.</text>
</comment>
<dbReference type="AlphaFoldDB" id="A0A1I0DJ65"/>
<feature type="transmembrane region" description="Helical" evidence="8">
    <location>
        <begin position="293"/>
        <end position="318"/>
    </location>
</feature>
<organism evidence="10 11">
    <name type="scientific">Enterocloster lavalensis</name>
    <dbReference type="NCBI Taxonomy" id="460384"/>
    <lineage>
        <taxon>Bacteria</taxon>
        <taxon>Bacillati</taxon>
        <taxon>Bacillota</taxon>
        <taxon>Clostridia</taxon>
        <taxon>Lachnospirales</taxon>
        <taxon>Lachnospiraceae</taxon>
        <taxon>Enterocloster</taxon>
    </lineage>
</organism>
<feature type="transmembrane region" description="Helical" evidence="8">
    <location>
        <begin position="414"/>
        <end position="430"/>
    </location>
</feature>
<evidence type="ECO:0000256" key="8">
    <source>
        <dbReference type="RuleBase" id="RU363032"/>
    </source>
</evidence>
<feature type="transmembrane region" description="Helical" evidence="8">
    <location>
        <begin position="101"/>
        <end position="123"/>
    </location>
</feature>
<feature type="transmembrane region" description="Helical" evidence="8">
    <location>
        <begin position="67"/>
        <end position="89"/>
    </location>
</feature>
<dbReference type="InterPro" id="IPR035906">
    <property type="entry name" value="MetI-like_sf"/>
</dbReference>
<keyword evidence="11" id="KW-1185">Reference proteome</keyword>
<keyword evidence="4" id="KW-0997">Cell inner membrane</keyword>
<evidence type="ECO:0000256" key="4">
    <source>
        <dbReference type="ARBA" id="ARBA00022519"/>
    </source>
</evidence>
<dbReference type="PANTHER" id="PTHR43357:SF3">
    <property type="entry name" value="FE(3+)-TRANSPORT SYSTEM PERMEASE PROTEIN FBPB 2"/>
    <property type="match status" value="1"/>
</dbReference>
<keyword evidence="3" id="KW-1003">Cell membrane</keyword>
<evidence type="ECO:0000313" key="10">
    <source>
        <dbReference type="EMBL" id="SET32501.1"/>
    </source>
</evidence>
<feature type="domain" description="ABC transmembrane type-1" evidence="9">
    <location>
        <begin position="351"/>
        <end position="541"/>
    </location>
</feature>
<dbReference type="InterPro" id="IPR000515">
    <property type="entry name" value="MetI-like"/>
</dbReference>
<dbReference type="PANTHER" id="PTHR43357">
    <property type="entry name" value="INNER MEMBRANE ABC TRANSPORTER PERMEASE PROTEIN YDCV"/>
    <property type="match status" value="1"/>
</dbReference>
<feature type="transmembrane region" description="Helical" evidence="8">
    <location>
        <begin position="12"/>
        <end position="30"/>
    </location>
</feature>
<evidence type="ECO:0000256" key="2">
    <source>
        <dbReference type="ARBA" id="ARBA00022448"/>
    </source>
</evidence>
<evidence type="ECO:0000313" key="11">
    <source>
        <dbReference type="Proteomes" id="UP000198508"/>
    </source>
</evidence>
<feature type="domain" description="ABC transmembrane type-1" evidence="9">
    <location>
        <begin position="63"/>
        <end position="268"/>
    </location>
</feature>
<sequence>MKKKQKIDMWMGISLGILLLYIVFMLYPLLKILVQSVLDNEQGTFTMQYFKQFFSDTYYFSTLLNSFKIAVCVTVVTLALGVPLAYLYNMYELKGRNFLQVMIILCSMSAPFIGAYSWILLLGRSGIITKFFSRNLGIEMPSIYGFNGILLVLATKLFPLVFLYVSGALKNIDNSLLEASSNMGCRGVKRFFKVVVPLCMPSILAAALMVFMRALADFGTPLLIGEGYRTFPVEIYKQYVGETSVNHNFAAAVSVIAIIITAIVFLIQKMLSNHYSFTMNALHPIERKKPHPVLSFFAHFYAYGLVAVSFLPQFYLIYCSFRNTSKTGNMFKPGYSLMSYRQIFETMGDAVKNTIVICGSALVLIILLAVLIAYLVVRRRNHVNNIIDTLSMLPYIIPGSVVGIALVMGFSKGPLVLTGTAAIMVVSMCIRRIPYTIRSSVAILQQIPITVEEASASLGASKFKTFWKVTTPMMVNGIMSGAILSWVTLITELSSSIILYSSKTITLNLGVYIMVSRGTDGKACAISTILTVMTIISLVLVTKLSKGREITL</sequence>
<keyword evidence="5 8" id="KW-0812">Transmembrane</keyword>
<dbReference type="RefSeq" id="WP_024736227.1">
    <property type="nucleotide sequence ID" value="NZ_CABJCG010000015.1"/>
</dbReference>
<comment type="subcellular location">
    <subcellularLocation>
        <location evidence="1">Cell inner membrane</location>
        <topology evidence="1">Multi-pass membrane protein</topology>
    </subcellularLocation>
    <subcellularLocation>
        <location evidence="8">Cell membrane</location>
        <topology evidence="8">Multi-pass membrane protein</topology>
    </subcellularLocation>
</comment>
<feature type="transmembrane region" description="Helical" evidence="8">
    <location>
        <begin position="354"/>
        <end position="377"/>
    </location>
</feature>
<evidence type="ECO:0000256" key="5">
    <source>
        <dbReference type="ARBA" id="ARBA00022692"/>
    </source>
</evidence>
<feature type="transmembrane region" description="Helical" evidence="8">
    <location>
        <begin position="143"/>
        <end position="165"/>
    </location>
</feature>
<proteinExistence type="inferred from homology"/>
<dbReference type="EMBL" id="FOIM01000004">
    <property type="protein sequence ID" value="SET32501.1"/>
    <property type="molecule type" value="Genomic_DNA"/>
</dbReference>